<gene>
    <name evidence="2" type="ORF">H8S08_09910</name>
</gene>
<name>A0ABR7CQ44_9BACT</name>
<proteinExistence type="predicted"/>
<evidence type="ECO:0000313" key="2">
    <source>
        <dbReference type="EMBL" id="MBC5617325.1"/>
    </source>
</evidence>
<feature type="chain" id="PRO_5047130251" evidence="1">
    <location>
        <begin position="23"/>
        <end position="192"/>
    </location>
</feature>
<feature type="signal peptide" evidence="1">
    <location>
        <begin position="1"/>
        <end position="22"/>
    </location>
</feature>
<sequence length="192" mass="22116">MNRCLFPVLAAILLLTNLKAPAQVMTEYGPVQTKVVDGDTITTVYLKPAFVFKRAADERRWSRLIYNLKVVYPIALEANATLHAMEQRMDSMKTKREKQEFVKAMERALKRKYTPVLKNMTLSQGKLLIKLIDRETDQTSYDLVKQLRGGFRAFFWQSIARLFGANLKDTYDAEGDDQIIEELIMLYEAGLL</sequence>
<dbReference type="InterPro" id="IPR025636">
    <property type="entry name" value="DUF4294"/>
</dbReference>
<reference evidence="2 3" key="1">
    <citation type="submission" date="2020-08" db="EMBL/GenBank/DDBJ databases">
        <title>Genome public.</title>
        <authorList>
            <person name="Liu C."/>
            <person name="Sun Q."/>
        </authorList>
    </citation>
    <scope>NUCLEOTIDE SEQUENCE [LARGE SCALE GENOMIC DNA]</scope>
    <source>
        <strain evidence="2 3">New-7</strain>
    </source>
</reference>
<comment type="caution">
    <text evidence="2">The sequence shown here is derived from an EMBL/GenBank/DDBJ whole genome shotgun (WGS) entry which is preliminary data.</text>
</comment>
<dbReference type="Pfam" id="PF14127">
    <property type="entry name" value="DUF4294"/>
    <property type="match status" value="1"/>
</dbReference>
<dbReference type="EMBL" id="JACOOK010000005">
    <property type="protein sequence ID" value="MBC5617325.1"/>
    <property type="molecule type" value="Genomic_DNA"/>
</dbReference>
<dbReference type="Proteomes" id="UP000636891">
    <property type="component" value="Unassembled WGS sequence"/>
</dbReference>
<accession>A0ABR7CQ44</accession>
<protein>
    <submittedName>
        <fullName evidence="2">DUF4294 domain-containing protein</fullName>
    </submittedName>
</protein>
<evidence type="ECO:0000256" key="1">
    <source>
        <dbReference type="SAM" id="SignalP"/>
    </source>
</evidence>
<keyword evidence="1" id="KW-0732">Signal</keyword>
<organism evidence="2 3">
    <name type="scientific">Alistipes hominis</name>
    <dbReference type="NCBI Taxonomy" id="2763015"/>
    <lineage>
        <taxon>Bacteria</taxon>
        <taxon>Pseudomonadati</taxon>
        <taxon>Bacteroidota</taxon>
        <taxon>Bacteroidia</taxon>
        <taxon>Bacteroidales</taxon>
        <taxon>Rikenellaceae</taxon>
        <taxon>Alistipes</taxon>
    </lineage>
</organism>
<evidence type="ECO:0000313" key="3">
    <source>
        <dbReference type="Proteomes" id="UP000636891"/>
    </source>
</evidence>
<keyword evidence="3" id="KW-1185">Reference proteome</keyword>
<dbReference type="RefSeq" id="WP_055206089.1">
    <property type="nucleotide sequence ID" value="NZ_JACOOK010000005.1"/>
</dbReference>